<dbReference type="GO" id="GO:0007021">
    <property type="term" value="P:tubulin complex assembly"/>
    <property type="evidence" value="ECO:0007669"/>
    <property type="project" value="InterPro"/>
</dbReference>
<sequence>MTVVPINIRSQFANDEKRIDSTWSINQFKSKMEFITGIPPEKQQLALIHENTTATPLNDDNRTLQSYNLTPYSTIKITNVDGEMDFGQYSDKIALGMSDEQYQTRQDTVLAYKREHHIGRFATSDIRQQKEQMIIDQSNKLAAQISLNQRCMVDERIGTVAYIGTVEEIGPGSWIGVAFDNPVGKNNGSIKGHQYFECPPNHGSFVRPDRLSFQLPEPTSNDLDEI</sequence>
<dbReference type="PROSITE" id="PS50053">
    <property type="entry name" value="UBIQUITIN_2"/>
    <property type="match status" value="1"/>
</dbReference>
<dbReference type="PROSITE" id="PS00845">
    <property type="entry name" value="CAP_GLY_1"/>
    <property type="match status" value="1"/>
</dbReference>
<evidence type="ECO:0000313" key="7">
    <source>
        <dbReference type="EMBL" id="ODV91298.1"/>
    </source>
</evidence>
<dbReference type="Pfam" id="PF14560">
    <property type="entry name" value="Ubiquitin_2"/>
    <property type="match status" value="1"/>
</dbReference>
<evidence type="ECO:0000256" key="4">
    <source>
        <dbReference type="ARBA" id="ARBA00025779"/>
    </source>
</evidence>
<dbReference type="Gene3D" id="3.10.20.90">
    <property type="entry name" value="Phosphatidylinositol 3-kinase Catalytic Subunit, Chain A, domain 1"/>
    <property type="match status" value="1"/>
</dbReference>
<dbReference type="CDD" id="cd01789">
    <property type="entry name" value="Ubl_TBCB"/>
    <property type="match status" value="1"/>
</dbReference>
<evidence type="ECO:0000256" key="1">
    <source>
        <dbReference type="ARBA" id="ARBA00004496"/>
    </source>
</evidence>
<organism evidence="7 8">
    <name type="scientific">Tortispora caseinolytica NRRL Y-17796</name>
    <dbReference type="NCBI Taxonomy" id="767744"/>
    <lineage>
        <taxon>Eukaryota</taxon>
        <taxon>Fungi</taxon>
        <taxon>Dikarya</taxon>
        <taxon>Ascomycota</taxon>
        <taxon>Saccharomycotina</taxon>
        <taxon>Trigonopsidomycetes</taxon>
        <taxon>Trigonopsidales</taxon>
        <taxon>Trigonopsidaceae</taxon>
        <taxon>Tortispora</taxon>
    </lineage>
</organism>
<dbReference type="GO" id="GO:0007023">
    <property type="term" value="P:post-chaperonin tubulin folding pathway"/>
    <property type="evidence" value="ECO:0007669"/>
    <property type="project" value="InterPro"/>
</dbReference>
<dbReference type="InterPro" id="IPR029071">
    <property type="entry name" value="Ubiquitin-like_domsf"/>
</dbReference>
<dbReference type="GO" id="GO:0051010">
    <property type="term" value="F:microtubule plus-end binding"/>
    <property type="evidence" value="ECO:0007669"/>
    <property type="project" value="TreeGrafter"/>
</dbReference>
<evidence type="ECO:0000259" key="5">
    <source>
        <dbReference type="PROSITE" id="PS50053"/>
    </source>
</evidence>
<evidence type="ECO:0000313" key="8">
    <source>
        <dbReference type="Proteomes" id="UP000095023"/>
    </source>
</evidence>
<evidence type="ECO:0000256" key="2">
    <source>
        <dbReference type="ARBA" id="ARBA00022490"/>
    </source>
</evidence>
<dbReference type="PANTHER" id="PTHR18916:SF85">
    <property type="entry name" value="TUBULIN-FOLDING COFACTOR B"/>
    <property type="match status" value="1"/>
</dbReference>
<dbReference type="GO" id="GO:0005634">
    <property type="term" value="C:nucleus"/>
    <property type="evidence" value="ECO:0007669"/>
    <property type="project" value="TreeGrafter"/>
</dbReference>
<protein>
    <recommendedName>
        <fullName evidence="9">CAP-Gly domain-containing protein</fullName>
    </recommendedName>
</protein>
<dbReference type="GO" id="GO:0043014">
    <property type="term" value="F:alpha-tubulin binding"/>
    <property type="evidence" value="ECO:0007669"/>
    <property type="project" value="InterPro"/>
</dbReference>
<feature type="domain" description="CAP-Gly" evidence="6">
    <location>
        <begin position="165"/>
        <end position="207"/>
    </location>
</feature>
<dbReference type="SUPFAM" id="SSF54236">
    <property type="entry name" value="Ubiquitin-like"/>
    <property type="match status" value="1"/>
</dbReference>
<name>A0A1E4TI00_9ASCO</name>
<dbReference type="Gene3D" id="2.30.30.190">
    <property type="entry name" value="CAP Gly-rich-like domain"/>
    <property type="match status" value="1"/>
</dbReference>
<proteinExistence type="inferred from homology"/>
<dbReference type="GO" id="GO:0035371">
    <property type="term" value="C:microtubule plus-end"/>
    <property type="evidence" value="ECO:0007669"/>
    <property type="project" value="TreeGrafter"/>
</dbReference>
<evidence type="ECO:0000259" key="6">
    <source>
        <dbReference type="PROSITE" id="PS50245"/>
    </source>
</evidence>
<comment type="subcellular location">
    <subcellularLocation>
        <location evidence="1">Cytoplasm</location>
    </subcellularLocation>
</comment>
<dbReference type="SUPFAM" id="SSF74924">
    <property type="entry name" value="Cap-Gly domain"/>
    <property type="match status" value="1"/>
</dbReference>
<evidence type="ECO:0000256" key="3">
    <source>
        <dbReference type="ARBA" id="ARBA00023186"/>
    </source>
</evidence>
<dbReference type="InterPro" id="IPR000938">
    <property type="entry name" value="CAP-Gly_domain"/>
</dbReference>
<accession>A0A1E4TI00</accession>
<keyword evidence="3" id="KW-0143">Chaperone</keyword>
<dbReference type="InterPro" id="IPR045172">
    <property type="entry name" value="TBCB_Ubl"/>
</dbReference>
<comment type="similarity">
    <text evidence="4">Belongs to the TBCB family.</text>
</comment>
<keyword evidence="2" id="KW-0963">Cytoplasm</keyword>
<dbReference type="Proteomes" id="UP000095023">
    <property type="component" value="Unassembled WGS sequence"/>
</dbReference>
<evidence type="ECO:0008006" key="9">
    <source>
        <dbReference type="Google" id="ProtNLM"/>
    </source>
</evidence>
<dbReference type="Pfam" id="PF01302">
    <property type="entry name" value="CAP_GLY"/>
    <property type="match status" value="1"/>
</dbReference>
<reference evidence="8" key="1">
    <citation type="submission" date="2016-02" db="EMBL/GenBank/DDBJ databases">
        <title>Comparative genomics of biotechnologically important yeasts.</title>
        <authorList>
            <consortium name="DOE Joint Genome Institute"/>
            <person name="Riley R."/>
            <person name="Haridas S."/>
            <person name="Wolfe K.H."/>
            <person name="Lopes M.R."/>
            <person name="Hittinger C.T."/>
            <person name="Goker M."/>
            <person name="Salamov A."/>
            <person name="Wisecaver J."/>
            <person name="Long T.M."/>
            <person name="Aerts A.L."/>
            <person name="Barry K."/>
            <person name="Choi C."/>
            <person name="Clum A."/>
            <person name="Coughlan A.Y."/>
            <person name="Deshpande S."/>
            <person name="Douglass A.P."/>
            <person name="Hanson S.J."/>
            <person name="Klenk H.-P."/>
            <person name="Labutti K."/>
            <person name="Lapidus A."/>
            <person name="Lindquist E."/>
            <person name="Lipzen A."/>
            <person name="Meier-Kolthoff J.P."/>
            <person name="Ohm R.A."/>
            <person name="Otillar R.P."/>
            <person name="Pangilinan J."/>
            <person name="Peng Y."/>
            <person name="Rokas A."/>
            <person name="Rosa C.A."/>
            <person name="Scheuner C."/>
            <person name="Sibirny A.A."/>
            <person name="Slot J.C."/>
            <person name="Stielow J.B."/>
            <person name="Sun H."/>
            <person name="Kurtzman C.P."/>
            <person name="Blackwell M."/>
            <person name="Jeffries T.W."/>
            <person name="Grigoriev I.V."/>
        </authorList>
    </citation>
    <scope>NUCLEOTIDE SEQUENCE [LARGE SCALE GENOMIC DNA]</scope>
    <source>
        <strain evidence="8">NRRL Y-17796</strain>
    </source>
</reference>
<feature type="domain" description="Ubiquitin-like" evidence="5">
    <location>
        <begin position="4"/>
        <end position="77"/>
    </location>
</feature>
<gene>
    <name evidence="7" type="ORF">CANCADRAFT_3009</name>
</gene>
<dbReference type="SMART" id="SM01052">
    <property type="entry name" value="CAP_GLY"/>
    <property type="match status" value="1"/>
</dbReference>
<dbReference type="OrthoDB" id="5295208at2759"/>
<dbReference type="AlphaFoldDB" id="A0A1E4TI00"/>
<dbReference type="PANTHER" id="PTHR18916">
    <property type="entry name" value="DYNACTIN 1-RELATED MICROTUBULE-BINDING"/>
    <property type="match status" value="1"/>
</dbReference>
<dbReference type="GO" id="GO:0005938">
    <property type="term" value="C:cell cortex"/>
    <property type="evidence" value="ECO:0007669"/>
    <property type="project" value="TreeGrafter"/>
</dbReference>
<dbReference type="EMBL" id="KV453842">
    <property type="protein sequence ID" value="ODV91298.1"/>
    <property type="molecule type" value="Genomic_DNA"/>
</dbReference>
<dbReference type="InterPro" id="IPR036859">
    <property type="entry name" value="CAP-Gly_dom_sf"/>
</dbReference>
<dbReference type="InterPro" id="IPR000626">
    <property type="entry name" value="Ubiquitin-like_dom"/>
</dbReference>
<keyword evidence="8" id="KW-1185">Reference proteome</keyword>
<dbReference type="PROSITE" id="PS50245">
    <property type="entry name" value="CAP_GLY_2"/>
    <property type="match status" value="1"/>
</dbReference>
<dbReference type="GO" id="GO:0031122">
    <property type="term" value="P:cytoplasmic microtubule organization"/>
    <property type="evidence" value="ECO:0007669"/>
    <property type="project" value="TreeGrafter"/>
</dbReference>